<dbReference type="GO" id="GO:1990170">
    <property type="term" value="P:stress response to cadmium ion"/>
    <property type="evidence" value="ECO:0007669"/>
    <property type="project" value="TreeGrafter"/>
</dbReference>
<dbReference type="Proteomes" id="UP000037267">
    <property type="component" value="Unassembled WGS sequence"/>
</dbReference>
<keyword evidence="4" id="KW-1185">Reference proteome</keyword>
<dbReference type="GO" id="GO:1990169">
    <property type="term" value="P:stress response to copper ion"/>
    <property type="evidence" value="ECO:0007669"/>
    <property type="project" value="TreeGrafter"/>
</dbReference>
<feature type="domain" description="UVR" evidence="2">
    <location>
        <begin position="130"/>
        <end position="165"/>
    </location>
</feature>
<evidence type="ECO:0000313" key="3">
    <source>
        <dbReference type="EMBL" id="KNF07983.1"/>
    </source>
</evidence>
<comment type="caution">
    <text evidence="3">The sequence shown here is derived from an EMBL/GenBank/DDBJ whole genome shotgun (WGS) entry which is preliminary data.</text>
</comment>
<dbReference type="PANTHER" id="PTHR38430:SF1">
    <property type="entry name" value="PROTEIN-ARGININE KINASE ACTIVATOR PROTEIN"/>
    <property type="match status" value="1"/>
</dbReference>
<proteinExistence type="predicted"/>
<dbReference type="OrthoDB" id="9788704at2"/>
<keyword evidence="1" id="KW-0175">Coiled coil</keyword>
<dbReference type="STRING" id="1503.CLPU_10c00370"/>
<dbReference type="PANTHER" id="PTHR38430">
    <property type="entry name" value="PROTEIN-ARGININE KINASE ACTIVATOR PROTEIN"/>
    <property type="match status" value="1"/>
</dbReference>
<reference evidence="4" key="1">
    <citation type="submission" date="2015-07" db="EMBL/GenBank/DDBJ databases">
        <title>Draft genome sequence of the purine-degrading Gottschalkia purinilyticum DSM 1384 (formerly Clostridium purinilyticum).</title>
        <authorList>
            <person name="Poehlein A."/>
            <person name="Schiel-Bengelsdorf B."/>
            <person name="Bengelsdorf F.R."/>
            <person name="Daniel R."/>
            <person name="Duerre P."/>
        </authorList>
    </citation>
    <scope>NUCLEOTIDE SEQUENCE [LARGE SCALE GENOMIC DNA]</scope>
    <source>
        <strain evidence="4">DSM 1384</strain>
    </source>
</reference>
<sequence>MMCEECGKNPSTVHMKNIINGKVTEVHICEECAKKHKGFATDTPFSIHSLLTGLLDSVQDEGVKVDYVQGTTCDTCGMPYGKFRQLGKFGCSDCYRSFKEKLNPLLKRIHGHDKHVGKIPKKAGKLIRIKKDIEDLKNKLDILVQNEEFEEAAEIRDEIKRLQKELDNSKE</sequence>
<dbReference type="Pfam" id="PF02151">
    <property type="entry name" value="UVR"/>
    <property type="match status" value="1"/>
</dbReference>
<dbReference type="GO" id="GO:0005507">
    <property type="term" value="F:copper ion binding"/>
    <property type="evidence" value="ECO:0007669"/>
    <property type="project" value="TreeGrafter"/>
</dbReference>
<dbReference type="InterPro" id="IPR001943">
    <property type="entry name" value="UVR_dom"/>
</dbReference>
<accession>A0A0L0W8W7</accession>
<dbReference type="InterPro" id="IPR036876">
    <property type="entry name" value="UVR_dom_sf"/>
</dbReference>
<protein>
    <submittedName>
        <fullName evidence="3">UvrB/UvrC protein</fullName>
    </submittedName>
</protein>
<evidence type="ECO:0000256" key="1">
    <source>
        <dbReference type="SAM" id="Coils"/>
    </source>
</evidence>
<dbReference type="GO" id="GO:0008270">
    <property type="term" value="F:zinc ion binding"/>
    <property type="evidence" value="ECO:0007669"/>
    <property type="project" value="TreeGrafter"/>
</dbReference>
<dbReference type="RefSeq" id="WP_050355634.1">
    <property type="nucleotide sequence ID" value="NZ_LGSS01000010.1"/>
</dbReference>
<dbReference type="PROSITE" id="PS50151">
    <property type="entry name" value="UVR"/>
    <property type="match status" value="1"/>
</dbReference>
<gene>
    <name evidence="3" type="ORF">CLPU_10c00370</name>
</gene>
<dbReference type="AlphaFoldDB" id="A0A0L0W8W7"/>
<organism evidence="3 4">
    <name type="scientific">Gottschalkia purinilytica</name>
    <name type="common">Clostridium purinilyticum</name>
    <dbReference type="NCBI Taxonomy" id="1503"/>
    <lineage>
        <taxon>Bacteria</taxon>
        <taxon>Bacillati</taxon>
        <taxon>Bacillota</taxon>
        <taxon>Tissierellia</taxon>
        <taxon>Tissierellales</taxon>
        <taxon>Gottschalkiaceae</taxon>
        <taxon>Gottschalkia</taxon>
    </lineage>
</organism>
<dbReference type="Gene3D" id="4.10.860.10">
    <property type="entry name" value="UVR domain"/>
    <property type="match status" value="1"/>
</dbReference>
<feature type="coiled-coil region" evidence="1">
    <location>
        <begin position="126"/>
        <end position="165"/>
    </location>
</feature>
<name>A0A0L0W8W7_GOTPU</name>
<dbReference type="GO" id="GO:0046870">
    <property type="term" value="F:cadmium ion binding"/>
    <property type="evidence" value="ECO:0007669"/>
    <property type="project" value="TreeGrafter"/>
</dbReference>
<evidence type="ECO:0000313" key="4">
    <source>
        <dbReference type="Proteomes" id="UP000037267"/>
    </source>
</evidence>
<dbReference type="InterPro" id="IPR025542">
    <property type="entry name" value="YacH"/>
</dbReference>
<dbReference type="GO" id="GO:0050897">
    <property type="term" value="F:cobalt ion binding"/>
    <property type="evidence" value="ECO:0007669"/>
    <property type="project" value="TreeGrafter"/>
</dbReference>
<evidence type="ECO:0000259" key="2">
    <source>
        <dbReference type="PROSITE" id="PS50151"/>
    </source>
</evidence>
<dbReference type="SUPFAM" id="SSF46600">
    <property type="entry name" value="C-terminal UvrC-binding domain of UvrB"/>
    <property type="match status" value="1"/>
</dbReference>
<dbReference type="EMBL" id="LGSS01000010">
    <property type="protein sequence ID" value="KNF07983.1"/>
    <property type="molecule type" value="Genomic_DNA"/>
</dbReference>
<dbReference type="PIRSF" id="PIRSF015034">
    <property type="entry name" value="YacH"/>
    <property type="match status" value="1"/>
</dbReference>